<proteinExistence type="predicted"/>
<evidence type="ECO:0000313" key="1">
    <source>
        <dbReference type="EMBL" id="TSJ46609.1"/>
    </source>
</evidence>
<accession>A0A556N3G8</accession>
<evidence type="ECO:0000313" key="2">
    <source>
        <dbReference type="Proteomes" id="UP000316008"/>
    </source>
</evidence>
<name>A0A556N3G8_9FLAO</name>
<gene>
    <name evidence="1" type="ORF">FO442_05470</name>
</gene>
<reference evidence="1 2" key="1">
    <citation type="submission" date="2019-07" db="EMBL/GenBank/DDBJ databases">
        <authorList>
            <person name="Huq M.A."/>
        </authorList>
    </citation>
    <scope>NUCLEOTIDE SEQUENCE [LARGE SCALE GENOMIC DNA]</scope>
    <source>
        <strain evidence="1 2">MAH-3</strain>
    </source>
</reference>
<dbReference type="Proteomes" id="UP000316008">
    <property type="component" value="Unassembled WGS sequence"/>
</dbReference>
<protein>
    <recommendedName>
        <fullName evidence="3">CUB domain-containing protein</fullName>
    </recommendedName>
</protein>
<evidence type="ECO:0008006" key="3">
    <source>
        <dbReference type="Google" id="ProtNLM"/>
    </source>
</evidence>
<dbReference type="RefSeq" id="WP_144332146.1">
    <property type="nucleotide sequence ID" value="NZ_VLPL01000002.1"/>
</dbReference>
<keyword evidence="2" id="KW-1185">Reference proteome</keyword>
<dbReference type="AlphaFoldDB" id="A0A556N3G8"/>
<comment type="caution">
    <text evidence="1">The sequence shown here is derived from an EMBL/GenBank/DDBJ whole genome shotgun (WGS) entry which is preliminary data.</text>
</comment>
<dbReference type="Gene3D" id="2.60.120.260">
    <property type="entry name" value="Galactose-binding domain-like"/>
    <property type="match status" value="1"/>
</dbReference>
<organism evidence="1 2">
    <name type="scientific">Fluviicola chungangensis</name>
    <dbReference type="NCBI Taxonomy" id="2597671"/>
    <lineage>
        <taxon>Bacteria</taxon>
        <taxon>Pseudomonadati</taxon>
        <taxon>Bacteroidota</taxon>
        <taxon>Flavobacteriia</taxon>
        <taxon>Flavobacteriales</taxon>
        <taxon>Crocinitomicaceae</taxon>
        <taxon>Fluviicola</taxon>
    </lineage>
</organism>
<dbReference type="EMBL" id="VLPL01000002">
    <property type="protein sequence ID" value="TSJ46609.1"/>
    <property type="molecule type" value="Genomic_DNA"/>
</dbReference>
<sequence length="308" mass="34087">MRGLLTGLIVASGFAAFSQLPYSWTPGTDPGWTSSGPLQWRSGCSVVTTNCTGTYNNNMNTTYTSPSIDASCANASTVSVTFTAYGNAEYTYDFMFIYYSTDNGATWINPYGAGIGWTGNFGSSPGSTIPAIVIPTSNNIRFRFNFQSDNSFTYPGYKLTDFDVVCNVVLPVEIYSFTGKRTGSENQLNWITQSEKDNDYFDVEWSVNPEADIWSRIGTVQSQGNSSEKQTYGFVHTNPSGGKNYYRITQVDLDGTRRTYEELVVVDNTMKEIPVKEVVNLLGQPADENTPGIVIYVYEDGTKVKKYQ</sequence>
<dbReference type="OrthoDB" id="291295at2"/>